<gene>
    <name evidence="3" type="ORF">AN218_17965</name>
</gene>
<keyword evidence="4" id="KW-1185">Reference proteome</keyword>
<evidence type="ECO:0000256" key="2">
    <source>
        <dbReference type="SAM" id="SignalP"/>
    </source>
</evidence>
<evidence type="ECO:0000313" key="4">
    <source>
        <dbReference type="Proteomes" id="UP000176005"/>
    </source>
</evidence>
<feature type="region of interest" description="Disordered" evidence="1">
    <location>
        <begin position="38"/>
        <end position="98"/>
    </location>
</feature>
<accession>A0A1E7L2D3</accession>
<dbReference type="EMBL" id="LJGW01000306">
    <property type="protein sequence ID" value="OEV10322.1"/>
    <property type="molecule type" value="Genomic_DNA"/>
</dbReference>
<dbReference type="AlphaFoldDB" id="A0A1E7L2D3"/>
<dbReference type="RefSeq" id="WP_070017913.1">
    <property type="nucleotide sequence ID" value="NZ_LJGW01000306.1"/>
</dbReference>
<proteinExistence type="predicted"/>
<evidence type="ECO:0008006" key="5">
    <source>
        <dbReference type="Google" id="ProtNLM"/>
    </source>
</evidence>
<sequence length="237" mass="24828">MPRTAQRTSQRRSPRLARTLACAAIAVPALLVAGCSSDSGGDGGGSATSDEGAKEPKAAPVKFKELPDACKTVSKDTVKKATPKTDNASGKRIGSGNTQDSGSCLWSGLDKFDYRQLTVTLKRFDSDTSRGSGDKLAGAFLDQQADAVQSDKANKELKSGSAGGIGDKATSFSYKVDKKDGKKSEEFREHQIFARSANVVVLVDYAGAGFESAKLPSADDLKKNAEKAAEEAVASLK</sequence>
<dbReference type="PROSITE" id="PS51257">
    <property type="entry name" value="PROKAR_LIPOPROTEIN"/>
    <property type="match status" value="1"/>
</dbReference>
<organism evidence="3 4">
    <name type="scientific">Streptomyces nanshensis</name>
    <dbReference type="NCBI Taxonomy" id="518642"/>
    <lineage>
        <taxon>Bacteria</taxon>
        <taxon>Bacillati</taxon>
        <taxon>Actinomycetota</taxon>
        <taxon>Actinomycetes</taxon>
        <taxon>Kitasatosporales</taxon>
        <taxon>Streptomycetaceae</taxon>
        <taxon>Streptomyces</taxon>
    </lineage>
</organism>
<name>A0A1E7L2D3_9ACTN</name>
<comment type="caution">
    <text evidence="3">The sequence shown here is derived from an EMBL/GenBank/DDBJ whole genome shotgun (WGS) entry which is preliminary data.</text>
</comment>
<dbReference type="Proteomes" id="UP000176005">
    <property type="component" value="Unassembled WGS sequence"/>
</dbReference>
<dbReference type="PATRIC" id="fig|518642.10.peg.3817"/>
<feature type="chain" id="PRO_5038522663" description="DUF3558 domain-containing protein" evidence="2">
    <location>
        <begin position="34"/>
        <end position="237"/>
    </location>
</feature>
<reference evidence="3 4" key="1">
    <citation type="journal article" date="2016" name="Front. Microbiol.">
        <title>Comparative Genomics Analysis of Streptomyces Species Reveals Their Adaptation to the Marine Environment and Their Diversity at the Genomic Level.</title>
        <authorList>
            <person name="Tian X."/>
            <person name="Zhang Z."/>
            <person name="Yang T."/>
            <person name="Chen M."/>
            <person name="Li J."/>
            <person name="Chen F."/>
            <person name="Yang J."/>
            <person name="Li W."/>
            <person name="Zhang B."/>
            <person name="Zhang Z."/>
            <person name="Wu J."/>
            <person name="Zhang C."/>
            <person name="Long L."/>
            <person name="Xiao J."/>
        </authorList>
    </citation>
    <scope>NUCLEOTIDE SEQUENCE [LARGE SCALE GENOMIC DNA]</scope>
    <source>
        <strain evidence="3 4">SCSIO 10429</strain>
    </source>
</reference>
<evidence type="ECO:0000313" key="3">
    <source>
        <dbReference type="EMBL" id="OEV10322.1"/>
    </source>
</evidence>
<evidence type="ECO:0000256" key="1">
    <source>
        <dbReference type="SAM" id="MobiDB-lite"/>
    </source>
</evidence>
<feature type="region of interest" description="Disordered" evidence="1">
    <location>
        <begin position="148"/>
        <end position="169"/>
    </location>
</feature>
<keyword evidence="2" id="KW-0732">Signal</keyword>
<protein>
    <recommendedName>
        <fullName evidence="5">DUF3558 domain-containing protein</fullName>
    </recommendedName>
</protein>
<feature type="signal peptide" evidence="2">
    <location>
        <begin position="1"/>
        <end position="33"/>
    </location>
</feature>
<feature type="compositionally biased region" description="Basic and acidic residues" evidence="1">
    <location>
        <begin position="51"/>
        <end position="79"/>
    </location>
</feature>